<evidence type="ECO:0000313" key="2">
    <source>
        <dbReference type="Proteomes" id="UP000244336"/>
    </source>
</evidence>
<dbReference type="OrthoDB" id="10554690at2759"/>
<organism evidence="1 2">
    <name type="scientific">Panicum hallii var. hallii</name>
    <dbReference type="NCBI Taxonomy" id="1504633"/>
    <lineage>
        <taxon>Eukaryota</taxon>
        <taxon>Viridiplantae</taxon>
        <taxon>Streptophyta</taxon>
        <taxon>Embryophyta</taxon>
        <taxon>Tracheophyta</taxon>
        <taxon>Spermatophyta</taxon>
        <taxon>Magnoliopsida</taxon>
        <taxon>Liliopsida</taxon>
        <taxon>Poales</taxon>
        <taxon>Poaceae</taxon>
        <taxon>PACMAD clade</taxon>
        <taxon>Panicoideae</taxon>
        <taxon>Panicodae</taxon>
        <taxon>Paniceae</taxon>
        <taxon>Panicinae</taxon>
        <taxon>Panicum</taxon>
        <taxon>Panicum sect. Panicum</taxon>
    </lineage>
</organism>
<name>A0A2T7CBK6_9POAL</name>
<keyword evidence="2" id="KW-1185">Reference proteome</keyword>
<gene>
    <name evidence="1" type="ORF">GQ55_9G446300</name>
</gene>
<reference evidence="1 2" key="1">
    <citation type="submission" date="2018-04" db="EMBL/GenBank/DDBJ databases">
        <title>WGS assembly of Panicum hallii var. hallii HAL2.</title>
        <authorList>
            <person name="Lovell J."/>
            <person name="Jenkins J."/>
            <person name="Lowry D."/>
            <person name="Mamidi S."/>
            <person name="Sreedasyam A."/>
            <person name="Weng X."/>
            <person name="Barry K."/>
            <person name="Bonette J."/>
            <person name="Campitelli B."/>
            <person name="Daum C."/>
            <person name="Gordon S."/>
            <person name="Gould B."/>
            <person name="Lipzen A."/>
            <person name="MacQueen A."/>
            <person name="Palacio-Mejia J."/>
            <person name="Plott C."/>
            <person name="Shakirov E."/>
            <person name="Shu S."/>
            <person name="Yoshinaga Y."/>
            <person name="Zane M."/>
            <person name="Rokhsar D."/>
            <person name="Grimwood J."/>
            <person name="Schmutz J."/>
            <person name="Juenger T."/>
        </authorList>
    </citation>
    <scope>NUCLEOTIDE SEQUENCE [LARGE SCALE GENOMIC DNA]</scope>
    <source>
        <strain evidence="2">cv. HAL2</strain>
    </source>
</reference>
<accession>A0A2T7CBK6</accession>
<dbReference type="Gramene" id="PUZ40716">
    <property type="protein sequence ID" value="PUZ40716"/>
    <property type="gene ID" value="GQ55_9G446300"/>
</dbReference>
<evidence type="ECO:0000313" key="1">
    <source>
        <dbReference type="EMBL" id="PUZ40716.1"/>
    </source>
</evidence>
<sequence>MEGCRCVTSSGSNGATRGLLRRCILTATDHVHNLVVDYASLCIAHMAFVKLIECCVVFLEHRSRYPRIVRP</sequence>
<proteinExistence type="predicted"/>
<protein>
    <submittedName>
        <fullName evidence="1">Uncharacterized protein</fullName>
    </submittedName>
</protein>
<dbReference type="EMBL" id="CM009757">
    <property type="protein sequence ID" value="PUZ40716.1"/>
    <property type="molecule type" value="Genomic_DNA"/>
</dbReference>
<dbReference type="Proteomes" id="UP000244336">
    <property type="component" value="Chromosome 9"/>
</dbReference>
<dbReference type="AlphaFoldDB" id="A0A2T7CBK6"/>